<feature type="transmembrane region" description="Helical" evidence="2">
    <location>
        <begin position="249"/>
        <end position="268"/>
    </location>
</feature>
<evidence type="ECO:0000313" key="4">
    <source>
        <dbReference type="Proteomes" id="UP001478133"/>
    </source>
</evidence>
<dbReference type="CDD" id="cd05827">
    <property type="entry name" value="Sortase_C"/>
    <property type="match status" value="1"/>
</dbReference>
<dbReference type="NCBIfam" id="TIGR01076">
    <property type="entry name" value="sortase_fam"/>
    <property type="match status" value="1"/>
</dbReference>
<dbReference type="Pfam" id="PF04203">
    <property type="entry name" value="Sortase"/>
    <property type="match status" value="1"/>
</dbReference>
<dbReference type="SUPFAM" id="SSF63817">
    <property type="entry name" value="Sortase"/>
    <property type="match status" value="1"/>
</dbReference>
<dbReference type="InterPro" id="IPR042002">
    <property type="entry name" value="Sortase_C"/>
</dbReference>
<dbReference type="Proteomes" id="UP001478133">
    <property type="component" value="Unassembled WGS sequence"/>
</dbReference>
<dbReference type="NCBIfam" id="NF033745">
    <property type="entry name" value="class_C_sortase"/>
    <property type="match status" value="1"/>
</dbReference>
<reference evidence="3 4" key="1">
    <citation type="submission" date="2024-03" db="EMBL/GenBank/DDBJ databases">
        <title>Human intestinal bacterial collection.</title>
        <authorList>
            <person name="Pauvert C."/>
            <person name="Hitch T.C.A."/>
            <person name="Clavel T."/>
        </authorList>
    </citation>
    <scope>NUCLEOTIDE SEQUENCE [LARGE SCALE GENOMIC DNA]</scope>
    <source>
        <strain evidence="3 4">CLA-AP-H18</strain>
    </source>
</reference>
<keyword evidence="2" id="KW-1133">Transmembrane helix</keyword>
<keyword evidence="2" id="KW-0472">Membrane</keyword>
<keyword evidence="4" id="KW-1185">Reference proteome</keyword>
<name>A0ABV1HWD2_9FIRM</name>
<comment type="caution">
    <text evidence="3">The sequence shown here is derived from an EMBL/GenBank/DDBJ whole genome shotgun (WGS) entry which is preliminary data.</text>
</comment>
<gene>
    <name evidence="3" type="ORF">ABFO16_10325</name>
</gene>
<sequence>MKKLLKKFFSVLLVFSILIGIGLVLYPTVSNLINDVTNKSNFENYDNTVKTLTSNDKNNLLSKAKEYNRIIASKYFNSSLTEEYKKISNEYENIMNFGEGIICYIDIPKINVSLPVYHETVDNVLTKGSAHLKNSSFPLGEKTSHTVISAHSGFPQQKFFDDLDELKKGDTFRLRVLSNTYYYKVKSINIVNPNDNSKLKIIQNKDLVTLVTCYPYSINTHRLLVTGERYIPTQEQKKTLTNYNKIDKFNILTCIILLLGYSIILWKVKTNGRK</sequence>
<protein>
    <submittedName>
        <fullName evidence="3">Class C sortase</fullName>
    </submittedName>
</protein>
<keyword evidence="2" id="KW-0812">Transmembrane</keyword>
<feature type="transmembrane region" description="Helical" evidence="2">
    <location>
        <begin position="7"/>
        <end position="26"/>
    </location>
</feature>
<proteinExistence type="predicted"/>
<dbReference type="EMBL" id="JBBMFI010000084">
    <property type="protein sequence ID" value="MEQ2566617.1"/>
    <property type="molecule type" value="Genomic_DNA"/>
</dbReference>
<evidence type="ECO:0000313" key="3">
    <source>
        <dbReference type="EMBL" id="MEQ2566617.1"/>
    </source>
</evidence>
<organism evidence="3 4">
    <name type="scientific">Ruminococcoides intestinihominis</name>
    <dbReference type="NCBI Taxonomy" id="3133161"/>
    <lineage>
        <taxon>Bacteria</taxon>
        <taxon>Bacillati</taxon>
        <taxon>Bacillota</taxon>
        <taxon>Clostridia</taxon>
        <taxon>Eubacteriales</taxon>
        <taxon>Oscillospiraceae</taxon>
        <taxon>Ruminococcoides</taxon>
    </lineage>
</organism>
<dbReference type="RefSeq" id="WP_367286401.1">
    <property type="nucleotide sequence ID" value="NZ_JBBMEY010000012.1"/>
</dbReference>
<dbReference type="InterPro" id="IPR023365">
    <property type="entry name" value="Sortase_dom-sf"/>
</dbReference>
<evidence type="ECO:0000256" key="2">
    <source>
        <dbReference type="SAM" id="Phobius"/>
    </source>
</evidence>
<keyword evidence="1" id="KW-0378">Hydrolase</keyword>
<dbReference type="InterPro" id="IPR005754">
    <property type="entry name" value="Sortase"/>
</dbReference>
<evidence type="ECO:0000256" key="1">
    <source>
        <dbReference type="ARBA" id="ARBA00022801"/>
    </source>
</evidence>
<accession>A0ABV1HWD2</accession>
<dbReference type="Gene3D" id="2.40.260.10">
    <property type="entry name" value="Sortase"/>
    <property type="match status" value="1"/>
</dbReference>